<organism evidence="3 4">
    <name type="scientific">Nezara viridula</name>
    <name type="common">Southern green stink bug</name>
    <name type="synonym">Cimex viridulus</name>
    <dbReference type="NCBI Taxonomy" id="85310"/>
    <lineage>
        <taxon>Eukaryota</taxon>
        <taxon>Metazoa</taxon>
        <taxon>Ecdysozoa</taxon>
        <taxon>Arthropoda</taxon>
        <taxon>Hexapoda</taxon>
        <taxon>Insecta</taxon>
        <taxon>Pterygota</taxon>
        <taxon>Neoptera</taxon>
        <taxon>Paraneoptera</taxon>
        <taxon>Hemiptera</taxon>
        <taxon>Heteroptera</taxon>
        <taxon>Panheteroptera</taxon>
        <taxon>Pentatomomorpha</taxon>
        <taxon>Pentatomoidea</taxon>
        <taxon>Pentatomidae</taxon>
        <taxon>Pentatominae</taxon>
        <taxon>Nezara</taxon>
    </lineage>
</organism>
<dbReference type="OrthoDB" id="5418203at2759"/>
<evidence type="ECO:0000256" key="1">
    <source>
        <dbReference type="SAM" id="Coils"/>
    </source>
</evidence>
<dbReference type="PANTHER" id="PTHR21678:SF0">
    <property type="entry name" value="C3H1-TYPE DOMAIN-CONTAINING PROTEIN"/>
    <property type="match status" value="1"/>
</dbReference>
<accession>A0A9P0E5A8</accession>
<keyword evidence="1" id="KW-0175">Coiled coil</keyword>
<protein>
    <recommendedName>
        <fullName evidence="5">Coiled-coil domain-containing protein R3HCC1L</fullName>
    </recommendedName>
</protein>
<reference evidence="3" key="1">
    <citation type="submission" date="2022-01" db="EMBL/GenBank/DDBJ databases">
        <authorList>
            <person name="King R."/>
        </authorList>
    </citation>
    <scope>NUCLEOTIDE SEQUENCE</scope>
</reference>
<evidence type="ECO:0000313" key="3">
    <source>
        <dbReference type="EMBL" id="CAH1392587.1"/>
    </source>
</evidence>
<name>A0A9P0E5A8_NEZVI</name>
<dbReference type="InterPro" id="IPR039884">
    <property type="entry name" value="R3HC1/R3HCL"/>
</dbReference>
<dbReference type="AlphaFoldDB" id="A0A9P0E5A8"/>
<feature type="compositionally biased region" description="Basic residues" evidence="2">
    <location>
        <begin position="82"/>
        <end position="93"/>
    </location>
</feature>
<feature type="coiled-coil region" evidence="1">
    <location>
        <begin position="438"/>
        <end position="465"/>
    </location>
</feature>
<evidence type="ECO:0008006" key="5">
    <source>
        <dbReference type="Google" id="ProtNLM"/>
    </source>
</evidence>
<sequence>MEADNKLMKKNKKVASNFYIPPPARKSENCPQMVLNETKSKDRSAEKLKNVNENMKICNNSSLLFKSDETDSHHVHNLQTSVKKKRKRKKKGNLKKDCESQNIHDQNFSVEIPIVSAETLENADCQSVNEIGPFSDISRSASISVLSFKNNGELSANFSAVECNESISVKSDNNKHPLNDTGFKHSNGTVDDRFDVPSIDSTLEYSDNYFINDCLTKYLNINEIKKDSIDVTENAGEIHEDLKHDFMTSEKKPVSSTILYKTSNSSPDESRTESSQLLCKDDANDDWEKLLEEDELHNLVMKTEVSGSITIMKKAHVYEDEENIEEKYSNDSSIIEIYGFPEEFKTQDLYATFSPYVNRGFQLKWVDNNHALGIFPSPIIADEVLSSGLPFVKIRSLNQATPQSKEKAKNLILPSSSRPKTCSALARRLVSGALGLRAVFTQAEIQREKQMLKEAREQKRLAAKQRDAAWEGKF</sequence>
<gene>
    <name evidence="3" type="ORF">NEZAVI_LOCUS3386</name>
</gene>
<dbReference type="EMBL" id="OV725078">
    <property type="protein sequence ID" value="CAH1392587.1"/>
    <property type="molecule type" value="Genomic_DNA"/>
</dbReference>
<keyword evidence="4" id="KW-1185">Reference proteome</keyword>
<evidence type="ECO:0000256" key="2">
    <source>
        <dbReference type="SAM" id="MobiDB-lite"/>
    </source>
</evidence>
<dbReference type="Proteomes" id="UP001152798">
    <property type="component" value="Chromosome 2"/>
</dbReference>
<dbReference type="InterPro" id="IPR012677">
    <property type="entry name" value="Nucleotide-bd_a/b_plait_sf"/>
</dbReference>
<feature type="region of interest" description="Disordered" evidence="2">
    <location>
        <begin position="70"/>
        <end position="98"/>
    </location>
</feature>
<dbReference type="Gene3D" id="3.30.70.330">
    <property type="match status" value="1"/>
</dbReference>
<dbReference type="PANTHER" id="PTHR21678">
    <property type="entry name" value="GROWTH INHIBITION AND DIFFERENTIATION RELATED PROTEIN 88"/>
    <property type="match status" value="1"/>
</dbReference>
<proteinExistence type="predicted"/>
<evidence type="ECO:0000313" key="4">
    <source>
        <dbReference type="Proteomes" id="UP001152798"/>
    </source>
</evidence>